<organism evidence="1 2">
    <name type="scientific">Aduncisulcus paluster</name>
    <dbReference type="NCBI Taxonomy" id="2918883"/>
    <lineage>
        <taxon>Eukaryota</taxon>
        <taxon>Metamonada</taxon>
        <taxon>Carpediemonas-like organisms</taxon>
        <taxon>Aduncisulcus</taxon>
    </lineage>
</organism>
<dbReference type="Proteomes" id="UP001057375">
    <property type="component" value="Unassembled WGS sequence"/>
</dbReference>
<sequence>MPGRKPSLTAAEPTLASLSLLMPRPARSKITIRASLRRSPATSII</sequence>
<gene>
    <name evidence="1" type="ORF">ADUPG1_003200</name>
</gene>
<accession>A0ABQ5KW20</accession>
<evidence type="ECO:0000313" key="2">
    <source>
        <dbReference type="Proteomes" id="UP001057375"/>
    </source>
</evidence>
<comment type="caution">
    <text evidence="1">The sequence shown here is derived from an EMBL/GenBank/DDBJ whole genome shotgun (WGS) entry which is preliminary data.</text>
</comment>
<keyword evidence="2" id="KW-1185">Reference proteome</keyword>
<evidence type="ECO:0000313" key="1">
    <source>
        <dbReference type="EMBL" id="GKT36630.1"/>
    </source>
</evidence>
<proteinExistence type="predicted"/>
<dbReference type="EMBL" id="BQXS01004216">
    <property type="protein sequence ID" value="GKT36630.1"/>
    <property type="molecule type" value="Genomic_DNA"/>
</dbReference>
<reference evidence="1" key="1">
    <citation type="submission" date="2022-03" db="EMBL/GenBank/DDBJ databases">
        <title>Draft genome sequence of Aduncisulcus paluster, a free-living microaerophilic Fornicata.</title>
        <authorList>
            <person name="Yuyama I."/>
            <person name="Kume K."/>
            <person name="Tamura T."/>
            <person name="Inagaki Y."/>
            <person name="Hashimoto T."/>
        </authorList>
    </citation>
    <scope>NUCLEOTIDE SEQUENCE</scope>
    <source>
        <strain evidence="1">NY0171</strain>
    </source>
</reference>
<name>A0ABQ5KW20_9EUKA</name>
<feature type="non-terminal residue" evidence="1">
    <location>
        <position position="45"/>
    </location>
</feature>
<protein>
    <submittedName>
        <fullName evidence="1">Uncharacterized protein</fullName>
    </submittedName>
</protein>